<sequence length="175" mass="20081">MEALDARVGEVLGNTTARATKYVYIRALAHFVDWLYGHTDGSHRVVLFTRSFLELEQINNDTITQWFDRVPLTSPINLSVLTTKDCMRYLTLLEQRGVSGKSTFGNARSALVYLYSMTELPRLSDFDTHMRRFFKGLYHTVAQVAQGSNERLREDKEPFSFSIYRVVAKSLIQSS</sequence>
<dbReference type="OrthoDB" id="119991at2759"/>
<dbReference type="EMBL" id="KI678740">
    <property type="protein sequence ID" value="ETL97268.1"/>
    <property type="molecule type" value="Genomic_DNA"/>
</dbReference>
<dbReference type="AlphaFoldDB" id="W2LIH6"/>
<evidence type="ECO:0008006" key="2">
    <source>
        <dbReference type="Google" id="ProtNLM"/>
    </source>
</evidence>
<accession>W2LIH6</accession>
<organism evidence="1">
    <name type="scientific">Phytophthora nicotianae</name>
    <name type="common">Potato buckeye rot agent</name>
    <name type="synonym">Phytophthora parasitica</name>
    <dbReference type="NCBI Taxonomy" id="4792"/>
    <lineage>
        <taxon>Eukaryota</taxon>
        <taxon>Sar</taxon>
        <taxon>Stramenopiles</taxon>
        <taxon>Oomycota</taxon>
        <taxon>Peronosporomycetes</taxon>
        <taxon>Peronosporales</taxon>
        <taxon>Peronosporaceae</taxon>
        <taxon>Phytophthora</taxon>
    </lineage>
</organism>
<proteinExistence type="predicted"/>
<reference evidence="1" key="1">
    <citation type="submission" date="2013-11" db="EMBL/GenBank/DDBJ databases">
        <title>The Genome Sequence of Phytophthora parasitica CHvinca01.</title>
        <authorList>
            <consortium name="The Broad Institute Genomics Platform"/>
            <person name="Russ C."/>
            <person name="Tyler B."/>
            <person name="Panabieres F."/>
            <person name="Shan W."/>
            <person name="Tripathy S."/>
            <person name="Grunwald N."/>
            <person name="Machado M."/>
            <person name="Johnson C.S."/>
            <person name="Arredondo F."/>
            <person name="Hong C."/>
            <person name="Coffey M."/>
            <person name="Young S.K."/>
            <person name="Zeng Q."/>
            <person name="Gargeya S."/>
            <person name="Fitzgerald M."/>
            <person name="Abouelleil A."/>
            <person name="Alvarado L."/>
            <person name="Chapman S.B."/>
            <person name="Gainer-Dewar J."/>
            <person name="Goldberg J."/>
            <person name="Griggs A."/>
            <person name="Gujja S."/>
            <person name="Hansen M."/>
            <person name="Howarth C."/>
            <person name="Imamovic A."/>
            <person name="Ireland A."/>
            <person name="Larimer J."/>
            <person name="McCowan C."/>
            <person name="Murphy C."/>
            <person name="Pearson M."/>
            <person name="Poon T.W."/>
            <person name="Priest M."/>
            <person name="Roberts A."/>
            <person name="Saif S."/>
            <person name="Shea T."/>
            <person name="Sykes S."/>
            <person name="Wortman J."/>
            <person name="Nusbaum C."/>
            <person name="Birren B."/>
        </authorList>
    </citation>
    <scope>NUCLEOTIDE SEQUENCE [LARGE SCALE GENOMIC DNA]</scope>
    <source>
        <strain evidence="1">CHvinca01</strain>
    </source>
</reference>
<dbReference type="Proteomes" id="UP000054423">
    <property type="component" value="Unassembled WGS sequence"/>
</dbReference>
<dbReference type="VEuPathDB" id="FungiDB:PPTG_22584"/>
<gene>
    <name evidence="1" type="ORF">L917_05403</name>
</gene>
<evidence type="ECO:0000313" key="1">
    <source>
        <dbReference type="EMBL" id="ETL97268.1"/>
    </source>
</evidence>
<protein>
    <recommendedName>
        <fullName evidence="2">Core-binding (CB) domain-containing protein</fullName>
    </recommendedName>
</protein>
<name>W2LIH6_PHYNI</name>